<keyword evidence="15" id="KW-0576">Peroxisome</keyword>
<dbReference type="GO" id="GO:0005524">
    <property type="term" value="F:ATP binding"/>
    <property type="evidence" value="ECO:0007669"/>
    <property type="project" value="UniProtKB-KW"/>
</dbReference>
<dbReference type="GO" id="GO:0005324">
    <property type="term" value="F:long-chain fatty acid transmembrane transporter activity"/>
    <property type="evidence" value="ECO:0007669"/>
    <property type="project" value="TreeGrafter"/>
</dbReference>
<gene>
    <name evidence="23" type="ORF">K489DRAFT_317438</name>
</gene>
<dbReference type="FunFam" id="3.30.300.30:FF:000002">
    <property type="entry name" value="Long-chain fatty acid transport protein 1"/>
    <property type="match status" value="1"/>
</dbReference>
<organism evidence="23">
    <name type="scientific">Dissoconium aciculare CBS 342.82</name>
    <dbReference type="NCBI Taxonomy" id="1314786"/>
    <lineage>
        <taxon>Eukaryota</taxon>
        <taxon>Fungi</taxon>
        <taxon>Dikarya</taxon>
        <taxon>Ascomycota</taxon>
        <taxon>Pezizomycotina</taxon>
        <taxon>Dothideomycetes</taxon>
        <taxon>Dothideomycetidae</taxon>
        <taxon>Mycosphaerellales</taxon>
        <taxon>Dissoconiaceae</taxon>
        <taxon>Dissoconium</taxon>
    </lineage>
</organism>
<dbReference type="AlphaFoldDB" id="A0A6J3MA80"/>
<evidence type="ECO:0000256" key="4">
    <source>
        <dbReference type="ARBA" id="ARBA00006432"/>
    </source>
</evidence>
<sequence length="638" mass="70632">MPVPLAVTLPAAAASLAYLNAKFLVAKDVWSISTMLGHQAALAKLEKQDRINNFYNFEELARNPKSAKRLFVVVPKDASQPYAKTEWTYAEGYKTVLKYARWLQDTHRIQKNEVVAMDFKNKPQFIWIWFALWSLGAVPAFINSNLRDVAFIHCVKTASARLLIIDSDLQEILTEDARKELAGDERGHATEVDILDSYTESRIASLEPYRASDEARSGALLSSPAMLIYTSGTTGLPKAANVSWGKAASGRFFAKVNGLKAEDRFYTAMPLYHSSASLLGACQVLGPGCALVISPKFSARTQMKELTETKATVMQYVGEMCRYLVNTPPTPYDRAHSLRVAFGNGMRPDVWPRFKERFNIPTVSEFYGATEGPGASCIVSNNSFSQGAIGGGGSLMTALFGGNQVLLKYDVESDKPWRDPQTGFCKVVERGEVGELTYPLDPENIKERFQGYYGNDKASSSKILRNVLKEGDVFYRTGDLQRRDQDGHWLFVDRIGDTFRWKGENVSTAEVAEALGVHPALHEANVYGVQLPNHDGRAGCAAISLGNGKTLDEQTAASLATHVQKKLPKYAVPLFLRVLKEMEITGTMKHQKANLRNDGVDPSKTDGDEVFWLPPGQSRYVRFGKNDWEKLVGGGARL</sequence>
<evidence type="ECO:0000256" key="8">
    <source>
        <dbReference type="ARBA" id="ARBA00022677"/>
    </source>
</evidence>
<dbReference type="InterPro" id="IPR000873">
    <property type="entry name" value="AMP-dep_synth/lig_dom"/>
</dbReference>
<dbReference type="PROSITE" id="PS00455">
    <property type="entry name" value="AMP_BINDING"/>
    <property type="match status" value="1"/>
</dbReference>
<protein>
    <recommendedName>
        <fullName evidence="18">Very long-chain fatty acid transport protein</fullName>
    </recommendedName>
    <alternativeName>
        <fullName evidence="19">Very-long-chain acyl-CoA synthetase</fullName>
    </alternativeName>
</protein>
<evidence type="ECO:0000256" key="13">
    <source>
        <dbReference type="ARBA" id="ARBA00023055"/>
    </source>
</evidence>
<evidence type="ECO:0000256" key="6">
    <source>
        <dbReference type="ARBA" id="ARBA00022475"/>
    </source>
</evidence>
<dbReference type="GeneID" id="54359038"/>
<dbReference type="GO" id="GO:0005778">
    <property type="term" value="C:peroxisomal membrane"/>
    <property type="evidence" value="ECO:0007669"/>
    <property type="project" value="UniProtKB-SubCell"/>
</dbReference>
<reference evidence="23" key="2">
    <citation type="submission" date="2020-04" db="EMBL/GenBank/DDBJ databases">
        <authorList>
            <consortium name="NCBI Genome Project"/>
        </authorList>
    </citation>
    <scope>NUCLEOTIDE SEQUENCE</scope>
    <source>
        <strain evidence="23">CBS 342.82</strain>
    </source>
</reference>
<keyword evidence="10" id="KW-0547">Nucleotide-binding</keyword>
<dbReference type="Gene3D" id="3.30.300.30">
    <property type="match status" value="1"/>
</dbReference>
<dbReference type="InterPro" id="IPR020845">
    <property type="entry name" value="AMP-binding_CS"/>
</dbReference>
<evidence type="ECO:0000256" key="14">
    <source>
        <dbReference type="ARBA" id="ARBA00023136"/>
    </source>
</evidence>
<keyword evidence="22" id="KW-1185">Reference proteome</keyword>
<keyword evidence="8" id="KW-0551">Lipid droplet</keyword>
<dbReference type="OrthoDB" id="10253869at2759"/>
<dbReference type="Pfam" id="PF13193">
    <property type="entry name" value="AMP-binding_C"/>
    <property type="match status" value="1"/>
</dbReference>
<keyword evidence="6" id="KW-1003">Cell membrane</keyword>
<comment type="catalytic activity">
    <reaction evidence="16">
        <text>a very long-chain fatty acid + ATP + CoA = a very long-chain fatty acyl-CoA + AMP + diphosphate</text>
        <dbReference type="Rhea" id="RHEA:54536"/>
        <dbReference type="ChEBI" id="CHEBI:30616"/>
        <dbReference type="ChEBI" id="CHEBI:33019"/>
        <dbReference type="ChEBI" id="CHEBI:57287"/>
        <dbReference type="ChEBI" id="CHEBI:58950"/>
        <dbReference type="ChEBI" id="CHEBI:138261"/>
        <dbReference type="ChEBI" id="CHEBI:456215"/>
    </reaction>
</comment>
<dbReference type="InterPro" id="IPR045851">
    <property type="entry name" value="AMP-bd_C_sf"/>
</dbReference>
<dbReference type="GO" id="GO:0005811">
    <property type="term" value="C:lipid droplet"/>
    <property type="evidence" value="ECO:0007669"/>
    <property type="project" value="UniProtKB-SubCell"/>
</dbReference>
<evidence type="ECO:0000259" key="21">
    <source>
        <dbReference type="Pfam" id="PF13193"/>
    </source>
</evidence>
<evidence type="ECO:0000256" key="19">
    <source>
        <dbReference type="ARBA" id="ARBA00078285"/>
    </source>
</evidence>
<dbReference type="FunFam" id="3.40.50.12780:FF:000019">
    <property type="entry name" value="Long-chain fatty acid transporter"/>
    <property type="match status" value="1"/>
</dbReference>
<dbReference type="GO" id="GO:0004467">
    <property type="term" value="F:long-chain fatty acid-CoA ligase activity"/>
    <property type="evidence" value="ECO:0007669"/>
    <property type="project" value="TreeGrafter"/>
</dbReference>
<dbReference type="PANTHER" id="PTHR43107">
    <property type="entry name" value="LONG-CHAIN FATTY ACID TRANSPORT PROTEIN"/>
    <property type="match status" value="1"/>
</dbReference>
<evidence type="ECO:0000256" key="10">
    <source>
        <dbReference type="ARBA" id="ARBA00022741"/>
    </source>
</evidence>
<dbReference type="Pfam" id="PF00501">
    <property type="entry name" value="AMP-binding"/>
    <property type="match status" value="1"/>
</dbReference>
<evidence type="ECO:0000313" key="23">
    <source>
        <dbReference type="RefSeq" id="XP_033460758.1"/>
    </source>
</evidence>
<dbReference type="PANTHER" id="PTHR43107:SF15">
    <property type="entry name" value="FATTY ACID TRANSPORT PROTEIN 3, ISOFORM A"/>
    <property type="match status" value="1"/>
</dbReference>
<proteinExistence type="inferred from homology"/>
<evidence type="ECO:0000256" key="18">
    <source>
        <dbReference type="ARBA" id="ARBA00068795"/>
    </source>
</evidence>
<dbReference type="InterPro" id="IPR042099">
    <property type="entry name" value="ANL_N_sf"/>
</dbReference>
<feature type="domain" description="AMP-binding enzyme C-terminal" evidence="21">
    <location>
        <begin position="510"/>
        <end position="589"/>
    </location>
</feature>
<dbReference type="Gene3D" id="3.40.50.12780">
    <property type="entry name" value="N-terminal domain of ligase-like"/>
    <property type="match status" value="1"/>
</dbReference>
<keyword evidence="9" id="KW-0812">Transmembrane</keyword>
<reference evidence="23" key="3">
    <citation type="submission" date="2025-08" db="UniProtKB">
        <authorList>
            <consortium name="RefSeq"/>
        </authorList>
    </citation>
    <scope>IDENTIFICATION</scope>
    <source>
        <strain evidence="23">CBS 342.82</strain>
    </source>
</reference>
<keyword evidence="12" id="KW-1133">Transmembrane helix</keyword>
<evidence type="ECO:0000259" key="20">
    <source>
        <dbReference type="Pfam" id="PF00501"/>
    </source>
</evidence>
<dbReference type="Proteomes" id="UP000504637">
    <property type="component" value="Unplaced"/>
</dbReference>
<evidence type="ECO:0000256" key="2">
    <source>
        <dbReference type="ARBA" id="ARBA00004585"/>
    </source>
</evidence>
<comment type="similarity">
    <text evidence="4">Belongs to the ATP-dependent AMP-binding enzyme family.</text>
</comment>
<keyword evidence="5" id="KW-0813">Transport</keyword>
<evidence type="ECO:0000256" key="9">
    <source>
        <dbReference type="ARBA" id="ARBA00022692"/>
    </source>
</evidence>
<evidence type="ECO:0000256" key="15">
    <source>
        <dbReference type="ARBA" id="ARBA00023140"/>
    </source>
</evidence>
<comment type="function">
    <text evidence="17">Acyl-CoA synthetase required for both the import of long chain fatty acids (LCFAs) (C14-C18) and the activation very long chain fatty acids (VLCFAs) (C20-C26) by esterification of the fatty acids into metabolically active CoA-thioesters for subsequent degradation or incorporation into phospholipids. The transport and fatty acyl-CoA synthetase activities are genetically separable and are thus independent activities. Esterifies VLCFAs in the peroxisome matrix. The VLCFAs are actively transported into peroxisomes by a PXA1-PXA2 heterodimeric transporter in the peroxisomal membrane.</text>
</comment>
<evidence type="ECO:0000256" key="1">
    <source>
        <dbReference type="ARBA" id="ARBA00004502"/>
    </source>
</evidence>
<comment type="subcellular location">
    <subcellularLocation>
        <location evidence="3">Cell membrane</location>
        <topology evidence="3">Multi-pass membrane protein</topology>
    </subcellularLocation>
    <subcellularLocation>
        <location evidence="1">Lipid droplet</location>
    </subcellularLocation>
    <subcellularLocation>
        <location evidence="2">Peroxisome membrane</location>
        <topology evidence="2">Multi-pass membrane protein</topology>
    </subcellularLocation>
</comment>
<evidence type="ECO:0000256" key="12">
    <source>
        <dbReference type="ARBA" id="ARBA00022989"/>
    </source>
</evidence>
<reference evidence="23" key="1">
    <citation type="submission" date="2020-01" db="EMBL/GenBank/DDBJ databases">
        <authorList>
            <consortium name="DOE Joint Genome Institute"/>
            <person name="Haridas S."/>
            <person name="Albert R."/>
            <person name="Binder M."/>
            <person name="Bloem J."/>
            <person name="Labutti K."/>
            <person name="Salamov A."/>
            <person name="Andreopoulos B."/>
            <person name="Baker S.E."/>
            <person name="Barry K."/>
            <person name="Bills G."/>
            <person name="Bluhm B.H."/>
            <person name="Cannon C."/>
            <person name="Castanera R."/>
            <person name="Culley D.E."/>
            <person name="Daum C."/>
            <person name="Ezra D."/>
            <person name="Gonzalez J.B."/>
            <person name="Henrissat B."/>
            <person name="Kuo A."/>
            <person name="Liang C."/>
            <person name="Lipzen A."/>
            <person name="Lutzoni F."/>
            <person name="Magnuson J."/>
            <person name="Mondo S."/>
            <person name="Nolan M."/>
            <person name="Ohm R."/>
            <person name="Pangilinan J."/>
            <person name="Park H.-J."/>
            <person name="Ramirez L."/>
            <person name="Alfaro M."/>
            <person name="Sun H."/>
            <person name="Tritt A."/>
            <person name="Yoshinaga Y."/>
            <person name="Zwiers L.-H."/>
            <person name="Turgeon B.G."/>
            <person name="Goodwin S.B."/>
            <person name="Spatafora J.W."/>
            <person name="Crous P.W."/>
            <person name="Grigoriev I.V."/>
        </authorList>
    </citation>
    <scope>NUCLEOTIDE SEQUENCE</scope>
    <source>
        <strain evidence="23">CBS 342.82</strain>
    </source>
</reference>
<name>A0A6J3MA80_9PEZI</name>
<dbReference type="SUPFAM" id="SSF56801">
    <property type="entry name" value="Acetyl-CoA synthetase-like"/>
    <property type="match status" value="1"/>
</dbReference>
<evidence type="ECO:0000256" key="16">
    <source>
        <dbReference type="ARBA" id="ARBA00051585"/>
    </source>
</evidence>
<evidence type="ECO:0000313" key="22">
    <source>
        <dbReference type="Proteomes" id="UP000504637"/>
    </source>
</evidence>
<evidence type="ECO:0000256" key="3">
    <source>
        <dbReference type="ARBA" id="ARBA00004651"/>
    </source>
</evidence>
<dbReference type="InterPro" id="IPR025110">
    <property type="entry name" value="AMP-bd_C"/>
</dbReference>
<evidence type="ECO:0000256" key="5">
    <source>
        <dbReference type="ARBA" id="ARBA00022448"/>
    </source>
</evidence>
<dbReference type="RefSeq" id="XP_033460758.1">
    <property type="nucleotide sequence ID" value="XM_033601238.1"/>
</dbReference>
<keyword evidence="13" id="KW-0445">Lipid transport</keyword>
<feature type="domain" description="AMP-dependent synthetase/ligase" evidence="20">
    <location>
        <begin position="83"/>
        <end position="390"/>
    </location>
</feature>
<keyword evidence="11" id="KW-0067">ATP-binding</keyword>
<dbReference type="GO" id="GO:0044539">
    <property type="term" value="P:long-chain fatty acid import into cell"/>
    <property type="evidence" value="ECO:0007669"/>
    <property type="project" value="TreeGrafter"/>
</dbReference>
<accession>A0A6J3MA80</accession>
<evidence type="ECO:0000256" key="11">
    <source>
        <dbReference type="ARBA" id="ARBA00022840"/>
    </source>
</evidence>
<evidence type="ECO:0000256" key="7">
    <source>
        <dbReference type="ARBA" id="ARBA00022598"/>
    </source>
</evidence>
<keyword evidence="7" id="KW-0436">Ligase</keyword>
<dbReference type="GO" id="GO:0009898">
    <property type="term" value="C:cytoplasmic side of plasma membrane"/>
    <property type="evidence" value="ECO:0007669"/>
    <property type="project" value="TreeGrafter"/>
</dbReference>
<keyword evidence="14" id="KW-0472">Membrane</keyword>
<evidence type="ECO:0000256" key="17">
    <source>
        <dbReference type="ARBA" id="ARBA00060276"/>
    </source>
</evidence>